<name>A0A2S7KR21_9FLAO</name>
<gene>
    <name evidence="1" type="ORF">BST85_09000</name>
</gene>
<reference evidence="1 2" key="1">
    <citation type="submission" date="2016-11" db="EMBL/GenBank/DDBJ databases">
        <title>Trade-off between light-utilization and light-protection in marine flavobacteria.</title>
        <authorList>
            <person name="Kumagai Y."/>
        </authorList>
    </citation>
    <scope>NUCLEOTIDE SEQUENCE [LARGE SCALE GENOMIC DNA]</scope>
    <source>
        <strain evidence="1 2">NBRC 107741</strain>
    </source>
</reference>
<dbReference type="InterPro" id="IPR052927">
    <property type="entry name" value="DCC_oxidoreductase"/>
</dbReference>
<evidence type="ECO:0000313" key="2">
    <source>
        <dbReference type="Proteomes" id="UP000239800"/>
    </source>
</evidence>
<dbReference type="GO" id="GO:0015035">
    <property type="term" value="F:protein-disulfide reductase activity"/>
    <property type="evidence" value="ECO:0007669"/>
    <property type="project" value="InterPro"/>
</dbReference>
<keyword evidence="2" id="KW-1185">Reference proteome</keyword>
<dbReference type="Pfam" id="PF04134">
    <property type="entry name" value="DCC1-like"/>
    <property type="match status" value="1"/>
</dbReference>
<dbReference type="RefSeq" id="WP_104812944.1">
    <property type="nucleotide sequence ID" value="NZ_MQUB01000001.1"/>
</dbReference>
<dbReference type="Proteomes" id="UP000239800">
    <property type="component" value="Unassembled WGS sequence"/>
</dbReference>
<proteinExistence type="predicted"/>
<dbReference type="OrthoDB" id="9785438at2"/>
<dbReference type="PANTHER" id="PTHR33639:SF2">
    <property type="entry name" value="DUF393 DOMAIN-CONTAINING PROTEIN"/>
    <property type="match status" value="1"/>
</dbReference>
<evidence type="ECO:0008006" key="3">
    <source>
        <dbReference type="Google" id="ProtNLM"/>
    </source>
</evidence>
<comment type="caution">
    <text evidence="1">The sequence shown here is derived from an EMBL/GenBank/DDBJ whole genome shotgun (WGS) entry which is preliminary data.</text>
</comment>
<dbReference type="PANTHER" id="PTHR33639">
    <property type="entry name" value="THIOL-DISULFIDE OXIDOREDUCTASE DCC"/>
    <property type="match status" value="1"/>
</dbReference>
<protein>
    <recommendedName>
        <fullName evidence="3">Thiol-disulfide oxidoreductase</fullName>
    </recommendedName>
</protein>
<evidence type="ECO:0000313" key="1">
    <source>
        <dbReference type="EMBL" id="PQB05013.1"/>
    </source>
</evidence>
<dbReference type="AlphaFoldDB" id="A0A2S7KR21"/>
<dbReference type="EMBL" id="MQUB01000001">
    <property type="protein sequence ID" value="PQB05013.1"/>
    <property type="molecule type" value="Genomic_DNA"/>
</dbReference>
<sequence length="129" mass="14966">MSKTKTIIFDGECSLCNGIIDWLFQQLPRDEFNYVAFQSPEGQELLKHYGFNLYRLDTVILIDDEGLHLHSTGLLRVLRLTNRWHALSSLALKFPRPLRDGVYRIAARNRMRWFGASGQCHIQLPLANH</sequence>
<accession>A0A2S7KR21</accession>
<organism evidence="1 2">
    <name type="scientific">Aureitalea marina</name>
    <dbReference type="NCBI Taxonomy" id="930804"/>
    <lineage>
        <taxon>Bacteria</taxon>
        <taxon>Pseudomonadati</taxon>
        <taxon>Bacteroidota</taxon>
        <taxon>Flavobacteriia</taxon>
        <taxon>Flavobacteriales</taxon>
        <taxon>Flavobacteriaceae</taxon>
        <taxon>Aureitalea</taxon>
    </lineage>
</organism>
<dbReference type="InterPro" id="IPR007263">
    <property type="entry name" value="DCC1-like"/>
</dbReference>